<evidence type="ECO:0000256" key="3">
    <source>
        <dbReference type="ARBA" id="ARBA00022741"/>
    </source>
</evidence>
<keyword evidence="7" id="KW-1185">Reference proteome</keyword>
<dbReference type="PANTHER" id="PTHR43851">
    <property type="match status" value="1"/>
</dbReference>
<dbReference type="EMBL" id="BLLK01000062">
    <property type="protein sequence ID" value="GFH59054.1"/>
    <property type="molecule type" value="Genomic_DNA"/>
</dbReference>
<accession>A0AAD3DAI2</accession>
<evidence type="ECO:0000256" key="4">
    <source>
        <dbReference type="ARBA" id="ARBA00022840"/>
    </source>
</evidence>
<evidence type="ECO:0000256" key="2">
    <source>
        <dbReference type="ARBA" id="ARBA00022679"/>
    </source>
</evidence>
<keyword evidence="3" id="KW-0547">Nucleotide-binding</keyword>
<name>A0AAD3DAI2_9STRA</name>
<evidence type="ECO:0000256" key="1">
    <source>
        <dbReference type="ARBA" id="ARBA00009670"/>
    </source>
</evidence>
<dbReference type="InterPro" id="IPR051409">
    <property type="entry name" value="Atypical_kinase_ADCK"/>
</dbReference>
<keyword evidence="4" id="KW-0067">ATP-binding</keyword>
<comment type="similarity">
    <text evidence="1">Belongs to the protein kinase superfamily. ADCK protein kinase family.</text>
</comment>
<sequence>MSAANWIRVASGFRQVVVAATSLVAKEGASGASALTKHGVDLAQNARTAVKAAGTMVPSNIKTVETDMQLDQVTTMKTAVESDESDVKPIMNVEHKVDELKSFGKEITKEQPREIPLIETTPDLLQEGQAVPSTRIGRAAGFASLGIGLVAGTVVEAASRIVSLGSNSSSPIVANDANADRLAKTLCRMRGAALKLGQMLSIQDETLLPAPMARALEQVRQGADAMPLQQLHGQLEKEFGENWRDKFVEFEELPFAAASIGQVHRAKIVENGIEKTVVVKVQYPGVADSIESDLRNLTMLVKMSGFAPKGLFIDRVIEVGRDELKVECDYIREATNQERLQDLIHNCPELKAAKFRVPGVMSNHSTKNILTTEYCPGGTIDKVAFLDQEERNRIGRNIMRLTVKELFLWRFMQTDPNWGNFLYDVGTGTTFLIDFGSAREYSKSFVDGYLRIVWACANNDTETLMEQSHRMGFLTGEENDIMLEAHKMSGFTLGEPFSTDEEYDFKDSGITGRISDHGSAFLQHRLTPPPEEVYTLHRKLAGAFNLCIKLGAKIKCRDLLEDVIDNHIFEDGLPHPKEVGIQ</sequence>
<dbReference type="GO" id="GO:0006744">
    <property type="term" value="P:ubiquinone biosynthetic process"/>
    <property type="evidence" value="ECO:0007669"/>
    <property type="project" value="TreeGrafter"/>
</dbReference>
<dbReference type="CDD" id="cd13970">
    <property type="entry name" value="ABC1_ADCK3"/>
    <property type="match status" value="1"/>
</dbReference>
<dbReference type="SUPFAM" id="SSF56112">
    <property type="entry name" value="Protein kinase-like (PK-like)"/>
    <property type="match status" value="1"/>
</dbReference>
<protein>
    <recommendedName>
        <fullName evidence="5">ABC1 atypical kinase-like domain-containing protein</fullName>
    </recommendedName>
</protein>
<organism evidence="6 7">
    <name type="scientific">Chaetoceros tenuissimus</name>
    <dbReference type="NCBI Taxonomy" id="426638"/>
    <lineage>
        <taxon>Eukaryota</taxon>
        <taxon>Sar</taxon>
        <taxon>Stramenopiles</taxon>
        <taxon>Ochrophyta</taxon>
        <taxon>Bacillariophyta</taxon>
        <taxon>Coscinodiscophyceae</taxon>
        <taxon>Chaetocerotophycidae</taxon>
        <taxon>Chaetocerotales</taxon>
        <taxon>Chaetocerotaceae</taxon>
        <taxon>Chaetoceros</taxon>
    </lineage>
</organism>
<feature type="domain" description="ABC1 atypical kinase-like" evidence="5">
    <location>
        <begin position="219"/>
        <end position="467"/>
    </location>
</feature>
<dbReference type="InterPro" id="IPR004147">
    <property type="entry name" value="ABC1_dom"/>
</dbReference>
<evidence type="ECO:0000313" key="7">
    <source>
        <dbReference type="Proteomes" id="UP001054902"/>
    </source>
</evidence>
<dbReference type="Proteomes" id="UP001054902">
    <property type="component" value="Unassembled WGS sequence"/>
</dbReference>
<dbReference type="InterPro" id="IPR011009">
    <property type="entry name" value="Kinase-like_dom_sf"/>
</dbReference>
<dbReference type="PANTHER" id="PTHR43851:SF3">
    <property type="entry name" value="COENZYME Q8"/>
    <property type="match status" value="1"/>
</dbReference>
<proteinExistence type="inferred from homology"/>
<evidence type="ECO:0000259" key="5">
    <source>
        <dbReference type="Pfam" id="PF03109"/>
    </source>
</evidence>
<evidence type="ECO:0000313" key="6">
    <source>
        <dbReference type="EMBL" id="GFH59054.1"/>
    </source>
</evidence>
<reference evidence="6 7" key="1">
    <citation type="journal article" date="2021" name="Sci. Rep.">
        <title>The genome of the diatom Chaetoceros tenuissimus carries an ancient integrated fragment of an extant virus.</title>
        <authorList>
            <person name="Hongo Y."/>
            <person name="Kimura K."/>
            <person name="Takaki Y."/>
            <person name="Yoshida Y."/>
            <person name="Baba S."/>
            <person name="Kobayashi G."/>
            <person name="Nagasaki K."/>
            <person name="Hano T."/>
            <person name="Tomaru Y."/>
        </authorList>
    </citation>
    <scope>NUCLEOTIDE SEQUENCE [LARGE SCALE GENOMIC DNA]</scope>
    <source>
        <strain evidence="6 7">NIES-3715</strain>
    </source>
</reference>
<dbReference type="GO" id="GO:0005524">
    <property type="term" value="F:ATP binding"/>
    <property type="evidence" value="ECO:0007669"/>
    <property type="project" value="UniProtKB-KW"/>
</dbReference>
<dbReference type="InterPro" id="IPR034646">
    <property type="entry name" value="ADCK3_dom"/>
</dbReference>
<gene>
    <name evidence="6" type="ORF">CTEN210_15530</name>
</gene>
<keyword evidence="2" id="KW-0808">Transferase</keyword>
<dbReference type="GO" id="GO:0016740">
    <property type="term" value="F:transferase activity"/>
    <property type="evidence" value="ECO:0007669"/>
    <property type="project" value="UniProtKB-KW"/>
</dbReference>
<dbReference type="Pfam" id="PF03109">
    <property type="entry name" value="ABC1"/>
    <property type="match status" value="1"/>
</dbReference>
<dbReference type="AlphaFoldDB" id="A0AAD3DAI2"/>
<comment type="caution">
    <text evidence="6">The sequence shown here is derived from an EMBL/GenBank/DDBJ whole genome shotgun (WGS) entry which is preliminary data.</text>
</comment>